<sequence length="135" mass="15611">MDKQNVSVEEIASAYLAYLRTQDEQFEWVLADIYGFALDKDWNGLWALVRIVALWQEDIDSKTLCVFAAGPLEDLLDGAGLVYIDRVESFARECPRFARMLTGVWPSSIDADVWKRVTTICRRVPDPFDMPYRFH</sequence>
<organism evidence="2 3">
    <name type="scientific">Dyella dinghuensis</name>
    <dbReference type="NCBI Taxonomy" id="1920169"/>
    <lineage>
        <taxon>Bacteria</taxon>
        <taxon>Pseudomonadati</taxon>
        <taxon>Pseudomonadota</taxon>
        <taxon>Gammaproteobacteria</taxon>
        <taxon>Lysobacterales</taxon>
        <taxon>Rhodanobacteraceae</taxon>
        <taxon>Dyella</taxon>
    </lineage>
</organism>
<dbReference type="Pfam" id="PF21746">
    <property type="entry name" value="DUF6869"/>
    <property type="match status" value="1"/>
</dbReference>
<gene>
    <name evidence="2" type="ORF">EKH79_00345</name>
</gene>
<feature type="domain" description="DUF6869" evidence="1">
    <location>
        <begin position="21"/>
        <end position="121"/>
    </location>
</feature>
<dbReference type="RefSeq" id="WP_126671802.1">
    <property type="nucleotide sequence ID" value="NZ_RYZR01000001.1"/>
</dbReference>
<keyword evidence="3" id="KW-1185">Reference proteome</keyword>
<name>A0A3S0Q196_9GAMM</name>
<proteinExistence type="predicted"/>
<evidence type="ECO:0000313" key="3">
    <source>
        <dbReference type="Proteomes" id="UP000267077"/>
    </source>
</evidence>
<accession>A0A3S0Q196</accession>
<protein>
    <recommendedName>
        <fullName evidence="1">DUF6869 domain-containing protein</fullName>
    </recommendedName>
</protein>
<comment type="caution">
    <text evidence="2">The sequence shown here is derived from an EMBL/GenBank/DDBJ whole genome shotgun (WGS) entry which is preliminary data.</text>
</comment>
<dbReference type="InterPro" id="IPR049221">
    <property type="entry name" value="DUF6869"/>
</dbReference>
<dbReference type="Proteomes" id="UP000267077">
    <property type="component" value="Unassembled WGS sequence"/>
</dbReference>
<dbReference type="OrthoDB" id="119666at2"/>
<dbReference type="EMBL" id="RYZR01000001">
    <property type="protein sequence ID" value="RUL67091.1"/>
    <property type="molecule type" value="Genomic_DNA"/>
</dbReference>
<evidence type="ECO:0000313" key="2">
    <source>
        <dbReference type="EMBL" id="RUL67091.1"/>
    </source>
</evidence>
<reference evidence="2 3" key="1">
    <citation type="submission" date="2018-12" db="EMBL/GenBank/DDBJ databases">
        <title>Dyella dinghuensis sp. nov. DHOA06 and Dyella choica sp. nov. 4M-K27, isolated from forest soil.</title>
        <authorList>
            <person name="Qiu L.-H."/>
            <person name="Gao Z.-H."/>
        </authorList>
    </citation>
    <scope>NUCLEOTIDE SEQUENCE [LARGE SCALE GENOMIC DNA]</scope>
    <source>
        <strain evidence="2 3">DHOA06</strain>
    </source>
</reference>
<dbReference type="AlphaFoldDB" id="A0A3S0Q196"/>
<evidence type="ECO:0000259" key="1">
    <source>
        <dbReference type="Pfam" id="PF21746"/>
    </source>
</evidence>